<dbReference type="AlphaFoldDB" id="A0A084UET0"/>
<evidence type="ECO:0000256" key="6">
    <source>
        <dbReference type="ARBA" id="ARBA00044907"/>
    </source>
</evidence>
<evidence type="ECO:0000313" key="9">
    <source>
        <dbReference type="EMBL" id="KFB11466.1"/>
    </source>
</evidence>
<dbReference type="InterPro" id="IPR010864">
    <property type="entry name" value="D-lyxose_isomer"/>
</dbReference>
<dbReference type="Pfam" id="PF07385">
    <property type="entry name" value="Lyx_isomer"/>
    <property type="match status" value="1"/>
</dbReference>
<proteinExistence type="inferred from homology"/>
<evidence type="ECO:0000313" key="10">
    <source>
        <dbReference type="Proteomes" id="UP000053675"/>
    </source>
</evidence>
<evidence type="ECO:0000256" key="2">
    <source>
        <dbReference type="ARBA" id="ARBA00022723"/>
    </source>
</evidence>
<comment type="caution">
    <text evidence="9">The sequence shown here is derived from an EMBL/GenBank/DDBJ whole genome shotgun (WGS) entry which is preliminary data.</text>
</comment>
<comment type="catalytic activity">
    <reaction evidence="6">
        <text>D-lyxose = D-xylulose</text>
        <dbReference type="Rhea" id="RHEA:14201"/>
        <dbReference type="ChEBI" id="CHEBI:16789"/>
        <dbReference type="ChEBI" id="CHEBI:17140"/>
        <dbReference type="EC" id="5.3.1.15"/>
    </reaction>
</comment>
<organism evidence="9 10">
    <name type="scientific">Nitratireductor basaltis</name>
    <dbReference type="NCBI Taxonomy" id="472175"/>
    <lineage>
        <taxon>Bacteria</taxon>
        <taxon>Pseudomonadati</taxon>
        <taxon>Pseudomonadota</taxon>
        <taxon>Alphaproteobacteria</taxon>
        <taxon>Hyphomicrobiales</taxon>
        <taxon>Phyllobacteriaceae</taxon>
        <taxon>Nitratireductor</taxon>
    </lineage>
</organism>
<keyword evidence="3" id="KW-0464">Manganese</keyword>
<dbReference type="EMBL" id="JMQM01000001">
    <property type="protein sequence ID" value="KFB11466.1"/>
    <property type="molecule type" value="Genomic_DNA"/>
</dbReference>
<dbReference type="Proteomes" id="UP000053675">
    <property type="component" value="Unassembled WGS sequence"/>
</dbReference>
<evidence type="ECO:0000256" key="7">
    <source>
        <dbReference type="ARBA" id="ARBA00044951"/>
    </source>
</evidence>
<keyword evidence="5" id="KW-0119">Carbohydrate metabolism</keyword>
<comment type="similarity">
    <text evidence="7">Belongs to the D-lyxose ketol-isomerase family.</text>
</comment>
<dbReference type="Gene3D" id="2.60.120.10">
    <property type="entry name" value="Jelly Rolls"/>
    <property type="match status" value="1"/>
</dbReference>
<evidence type="ECO:0000256" key="3">
    <source>
        <dbReference type="ARBA" id="ARBA00023211"/>
    </source>
</evidence>
<keyword evidence="4" id="KW-0413">Isomerase</keyword>
<keyword evidence="10" id="KW-1185">Reference proteome</keyword>
<dbReference type="GO" id="GO:0046872">
    <property type="term" value="F:metal ion binding"/>
    <property type="evidence" value="ECO:0007669"/>
    <property type="project" value="UniProtKB-KW"/>
</dbReference>
<dbReference type="STRING" id="472175.EL18_02514"/>
<reference evidence="9 10" key="1">
    <citation type="submission" date="2014-05" db="EMBL/GenBank/DDBJ databases">
        <title>Draft Genome Sequence of Nitratireductor basaltis Strain UMTGB225, A Marine Bacterium Isolated from Green Barrel Tunicate.</title>
        <authorList>
            <person name="Gan H.Y."/>
        </authorList>
    </citation>
    <scope>NUCLEOTIDE SEQUENCE [LARGE SCALE GENOMIC DNA]</scope>
    <source>
        <strain evidence="9 10">UMTGB225</strain>
    </source>
</reference>
<dbReference type="PATRIC" id="fig|472175.3.peg.2508"/>
<evidence type="ECO:0000256" key="1">
    <source>
        <dbReference type="ARBA" id="ARBA00001936"/>
    </source>
</evidence>
<evidence type="ECO:0000256" key="5">
    <source>
        <dbReference type="ARBA" id="ARBA00023277"/>
    </source>
</evidence>
<dbReference type="EC" id="5.3.1.15" evidence="8"/>
<dbReference type="RefSeq" id="WP_081871177.1">
    <property type="nucleotide sequence ID" value="NZ_JMQM01000001.1"/>
</dbReference>
<gene>
    <name evidence="9" type="ORF">EL18_02514</name>
</gene>
<name>A0A084UET0_9HYPH</name>
<protein>
    <recommendedName>
        <fullName evidence="8">D-lyxose ketol-isomerase</fullName>
        <ecNumber evidence="8">5.3.1.15</ecNumber>
    </recommendedName>
</protein>
<dbReference type="InterPro" id="IPR014710">
    <property type="entry name" value="RmlC-like_jellyroll"/>
</dbReference>
<accession>A0A084UET0</accession>
<keyword evidence="2" id="KW-0479">Metal-binding</keyword>
<evidence type="ECO:0000256" key="4">
    <source>
        <dbReference type="ARBA" id="ARBA00023235"/>
    </source>
</evidence>
<comment type="cofactor">
    <cofactor evidence="1">
        <name>Mn(2+)</name>
        <dbReference type="ChEBI" id="CHEBI:29035"/>
    </cofactor>
</comment>
<sequence length="42" mass="4528">MLIGGISTVNGDNIDDVFNEPIGQFSAIEENVLPIHLLVSVF</sequence>
<dbReference type="GO" id="GO:0047828">
    <property type="term" value="F:D-lyxose ketol-isomerase activity"/>
    <property type="evidence" value="ECO:0007669"/>
    <property type="project" value="UniProtKB-EC"/>
</dbReference>
<evidence type="ECO:0000256" key="8">
    <source>
        <dbReference type="ARBA" id="ARBA00044972"/>
    </source>
</evidence>